<dbReference type="AlphaFoldDB" id="A0A223KT11"/>
<evidence type="ECO:0000313" key="3">
    <source>
        <dbReference type="Proteomes" id="UP000215224"/>
    </source>
</evidence>
<organism evidence="2 3">
    <name type="scientific">Sutcliffiella cohnii</name>
    <dbReference type="NCBI Taxonomy" id="33932"/>
    <lineage>
        <taxon>Bacteria</taxon>
        <taxon>Bacillati</taxon>
        <taxon>Bacillota</taxon>
        <taxon>Bacilli</taxon>
        <taxon>Bacillales</taxon>
        <taxon>Bacillaceae</taxon>
        <taxon>Sutcliffiella</taxon>
    </lineage>
</organism>
<sequence>MGIAIGILIASFVACFYLSSTRFKDKKFIVWGVFTIFSFAPLVSWLLSISYGVYEESGFAAMALMMVTFPIFLIVGVVILVMGLYRLKYS</sequence>
<dbReference type="RefSeq" id="WP_066416450.1">
    <property type="nucleotide sequence ID" value="NZ_CP018866.1"/>
</dbReference>
<reference evidence="2 3" key="1">
    <citation type="submission" date="2016-12" db="EMBL/GenBank/DDBJ databases">
        <title>The whole genome sequencing and assembly of Bacillus cohnii DSM 6307T strain.</title>
        <authorList>
            <person name="Lee Y.-J."/>
            <person name="Yi H."/>
            <person name="Bahn Y.-S."/>
            <person name="Kim J.F."/>
            <person name="Lee D.-W."/>
        </authorList>
    </citation>
    <scope>NUCLEOTIDE SEQUENCE [LARGE SCALE GENOMIC DNA]</scope>
    <source>
        <strain evidence="2 3">DSM 6307</strain>
    </source>
</reference>
<gene>
    <name evidence="2" type="ORF">BC6307_15005</name>
</gene>
<dbReference type="EMBL" id="CP018866">
    <property type="protein sequence ID" value="AST92507.1"/>
    <property type="molecule type" value="Genomic_DNA"/>
</dbReference>
<name>A0A223KT11_9BACI</name>
<proteinExistence type="predicted"/>
<dbReference type="KEGG" id="bcoh:BC6307_15005"/>
<dbReference type="STRING" id="1314751.GCA_001591425_02431"/>
<keyword evidence="1" id="KW-0472">Membrane</keyword>
<evidence type="ECO:0000256" key="1">
    <source>
        <dbReference type="SAM" id="Phobius"/>
    </source>
</evidence>
<accession>A0A223KT11</accession>
<dbReference type="Proteomes" id="UP000215224">
    <property type="component" value="Chromosome"/>
</dbReference>
<keyword evidence="1" id="KW-0812">Transmembrane</keyword>
<feature type="transmembrane region" description="Helical" evidence="1">
    <location>
        <begin position="59"/>
        <end position="85"/>
    </location>
</feature>
<protein>
    <submittedName>
        <fullName evidence="2">Uncharacterized protein</fullName>
    </submittedName>
</protein>
<evidence type="ECO:0000313" key="2">
    <source>
        <dbReference type="EMBL" id="AST92507.1"/>
    </source>
</evidence>
<keyword evidence="3" id="KW-1185">Reference proteome</keyword>
<keyword evidence="1" id="KW-1133">Transmembrane helix</keyword>
<feature type="transmembrane region" description="Helical" evidence="1">
    <location>
        <begin position="28"/>
        <end position="47"/>
    </location>
</feature>